<name>A0A2J6PSJ9_9HELO</name>
<dbReference type="InterPro" id="IPR013154">
    <property type="entry name" value="ADH-like_N"/>
</dbReference>
<dbReference type="InterPro" id="IPR036291">
    <property type="entry name" value="NAD(P)-bd_dom_sf"/>
</dbReference>
<dbReference type="OrthoDB" id="3509362at2759"/>
<dbReference type="PANTHER" id="PTHR44573:SF1">
    <property type="entry name" value="NADPH-DEPENDENT ALKENAL_ONE OXIDOREDUCTASE, CHLOROPLASTIC"/>
    <property type="match status" value="1"/>
</dbReference>
<dbReference type="InterPro" id="IPR044626">
    <property type="entry name" value="AOR-like"/>
</dbReference>
<dbReference type="Gene3D" id="3.40.50.720">
    <property type="entry name" value="NAD(P)-binding Rossmann-like Domain"/>
    <property type="match status" value="1"/>
</dbReference>
<dbReference type="SMART" id="SM00829">
    <property type="entry name" value="PKS_ER"/>
    <property type="match status" value="1"/>
</dbReference>
<evidence type="ECO:0000259" key="2">
    <source>
        <dbReference type="SMART" id="SM00829"/>
    </source>
</evidence>
<dbReference type="CDD" id="cd05289">
    <property type="entry name" value="MDR_like_2"/>
    <property type="match status" value="1"/>
</dbReference>
<dbReference type="Proteomes" id="UP000235672">
    <property type="component" value="Unassembled WGS sequence"/>
</dbReference>
<dbReference type="GO" id="GO:0016628">
    <property type="term" value="F:oxidoreductase activity, acting on the CH-CH group of donors, NAD or NADP as acceptor"/>
    <property type="evidence" value="ECO:0007669"/>
    <property type="project" value="InterPro"/>
</dbReference>
<evidence type="ECO:0000313" key="3">
    <source>
        <dbReference type="EMBL" id="PMD17010.1"/>
    </source>
</evidence>
<dbReference type="SUPFAM" id="SSF50129">
    <property type="entry name" value="GroES-like"/>
    <property type="match status" value="1"/>
</dbReference>
<dbReference type="PANTHER" id="PTHR44573">
    <property type="entry name" value="NADPH-DEPENDENT ALKENAL/ONE OXIDOREDUCTASE, CHLOROPLASTIC"/>
    <property type="match status" value="1"/>
</dbReference>
<feature type="domain" description="Enoyl reductase (ER)" evidence="2">
    <location>
        <begin position="19"/>
        <end position="358"/>
    </location>
</feature>
<evidence type="ECO:0000313" key="4">
    <source>
        <dbReference type="Proteomes" id="UP000235672"/>
    </source>
</evidence>
<dbReference type="SUPFAM" id="SSF51735">
    <property type="entry name" value="NAD(P)-binding Rossmann-fold domains"/>
    <property type="match status" value="1"/>
</dbReference>
<organism evidence="3 4">
    <name type="scientific">Hyaloscypha hepaticicola</name>
    <dbReference type="NCBI Taxonomy" id="2082293"/>
    <lineage>
        <taxon>Eukaryota</taxon>
        <taxon>Fungi</taxon>
        <taxon>Dikarya</taxon>
        <taxon>Ascomycota</taxon>
        <taxon>Pezizomycotina</taxon>
        <taxon>Leotiomycetes</taxon>
        <taxon>Helotiales</taxon>
        <taxon>Hyaloscyphaceae</taxon>
        <taxon>Hyaloscypha</taxon>
    </lineage>
</organism>
<gene>
    <name evidence="3" type="ORF">NA56DRAFT_649013</name>
</gene>
<dbReference type="EMBL" id="KZ613502">
    <property type="protein sequence ID" value="PMD17010.1"/>
    <property type="molecule type" value="Genomic_DNA"/>
</dbReference>
<keyword evidence="4" id="KW-1185">Reference proteome</keyword>
<dbReference type="Pfam" id="PF08240">
    <property type="entry name" value="ADH_N"/>
    <property type="match status" value="1"/>
</dbReference>
<sequence>MATSSIPETMRSLCTRRFGPPSRWEIADLPTPKITRGDEVLVRVHAAAINPTDVGGAMGRYWPAFSVPLPFKIGYDLAGTVAAIGNEVTKVKVGDEVFCCLPFKDREKYGTGSVSEYALITETLVISKPKNLNFVEAASIPLVALTAVQMFDKVPGGVDGKTVFVPAGLSGVGSVAAQMAKNAYGAGKVITTVSTTKLSMVDDVLGRGVVDETIDYTKTNPAKTIPQNSVDVMIDSIGASFSSLALLKRGGMIVACAGPPPSGRNVRNISTEVPFLIEKILDFLDAITRWWVGRYQVKFDSVLMNPNGSELERIKDWVEEGKIKPVVGRVLKFANLEGIKEECTRIMKGKGGVGKVVINVITD</sequence>
<dbReference type="Pfam" id="PF13602">
    <property type="entry name" value="ADH_zinc_N_2"/>
    <property type="match status" value="1"/>
</dbReference>
<dbReference type="STRING" id="1745343.A0A2J6PSJ9"/>
<evidence type="ECO:0000256" key="1">
    <source>
        <dbReference type="ARBA" id="ARBA00023002"/>
    </source>
</evidence>
<dbReference type="InterPro" id="IPR020843">
    <property type="entry name" value="ER"/>
</dbReference>
<keyword evidence="1" id="KW-0560">Oxidoreductase</keyword>
<dbReference type="InterPro" id="IPR011032">
    <property type="entry name" value="GroES-like_sf"/>
</dbReference>
<dbReference type="Gene3D" id="3.90.180.10">
    <property type="entry name" value="Medium-chain alcohol dehydrogenases, catalytic domain"/>
    <property type="match status" value="1"/>
</dbReference>
<protein>
    <submittedName>
        <fullName evidence="3">Putative alcohol dehydrogenase</fullName>
    </submittedName>
</protein>
<dbReference type="AlphaFoldDB" id="A0A2J6PSJ9"/>
<proteinExistence type="predicted"/>
<reference evidence="3 4" key="1">
    <citation type="submission" date="2016-05" db="EMBL/GenBank/DDBJ databases">
        <title>A degradative enzymes factory behind the ericoid mycorrhizal symbiosis.</title>
        <authorList>
            <consortium name="DOE Joint Genome Institute"/>
            <person name="Martino E."/>
            <person name="Morin E."/>
            <person name="Grelet G."/>
            <person name="Kuo A."/>
            <person name="Kohler A."/>
            <person name="Daghino S."/>
            <person name="Barry K."/>
            <person name="Choi C."/>
            <person name="Cichocki N."/>
            <person name="Clum A."/>
            <person name="Copeland A."/>
            <person name="Hainaut M."/>
            <person name="Haridas S."/>
            <person name="Labutti K."/>
            <person name="Lindquist E."/>
            <person name="Lipzen A."/>
            <person name="Khouja H.-R."/>
            <person name="Murat C."/>
            <person name="Ohm R."/>
            <person name="Olson A."/>
            <person name="Spatafora J."/>
            <person name="Veneault-Fourrey C."/>
            <person name="Henrissat B."/>
            <person name="Grigoriev I."/>
            <person name="Martin F."/>
            <person name="Perotto S."/>
        </authorList>
    </citation>
    <scope>NUCLEOTIDE SEQUENCE [LARGE SCALE GENOMIC DNA]</scope>
    <source>
        <strain evidence="3 4">UAMH 7357</strain>
    </source>
</reference>
<accession>A0A2J6PSJ9</accession>